<evidence type="ECO:0000256" key="6">
    <source>
        <dbReference type="ARBA" id="ARBA00022729"/>
    </source>
</evidence>
<evidence type="ECO:0000256" key="5">
    <source>
        <dbReference type="ARBA" id="ARBA00022588"/>
    </source>
</evidence>
<dbReference type="PANTHER" id="PTHR45828:SF9">
    <property type="entry name" value="CELL WALL INTEGRITY AND STRESS RESPONSE COMPONENT 4-LIKE-RELATED"/>
    <property type="match status" value="1"/>
</dbReference>
<sequence>MTWGVKGVKGYPTGAPQDACGAMLPYHGPQGDDQLYPSQTGPAPYTIQVASHHGTYLPGKAMNVTLIGNVAFKGFLLQARVTKGNTQVGTWSIPSAISAHARHVACGCHDGAVTHRNNTDKRALTFMWNAPPVGTGDVKFV</sequence>
<dbReference type="RefSeq" id="XP_013397596.1">
    <property type="nucleotide sequence ID" value="XM_013542142.1"/>
</dbReference>
<comment type="subcellular location">
    <subcellularLocation>
        <location evidence="1">Secreted</location>
    </subcellularLocation>
</comment>
<dbReference type="GO" id="GO:0016020">
    <property type="term" value="C:membrane"/>
    <property type="evidence" value="ECO:0007669"/>
    <property type="project" value="TreeGrafter"/>
</dbReference>
<evidence type="ECO:0000256" key="2">
    <source>
        <dbReference type="ARBA" id="ARBA00008501"/>
    </source>
</evidence>
<keyword evidence="8" id="KW-0044">Antibiotic</keyword>
<dbReference type="KEGG" id="lak:106164273"/>
<evidence type="ECO:0000256" key="7">
    <source>
        <dbReference type="ARBA" id="ARBA00022859"/>
    </source>
</evidence>
<evidence type="ECO:0000259" key="9">
    <source>
        <dbReference type="PROSITE" id="PS51019"/>
    </source>
</evidence>
<feature type="domain" description="Reelin" evidence="9">
    <location>
        <begin position="5"/>
        <end position="141"/>
    </location>
</feature>
<keyword evidence="4" id="KW-0929">Antimicrobial</keyword>
<evidence type="ECO:0000256" key="3">
    <source>
        <dbReference type="ARBA" id="ARBA00022525"/>
    </source>
</evidence>
<dbReference type="GO" id="GO:0045087">
    <property type="term" value="P:innate immune response"/>
    <property type="evidence" value="ECO:0007669"/>
    <property type="project" value="UniProtKB-KW"/>
</dbReference>
<name>A0A1S3II91_LINAN</name>
<dbReference type="Gene3D" id="2.60.40.4060">
    <property type="entry name" value="Reeler domain"/>
    <property type="match status" value="1"/>
</dbReference>
<dbReference type="PROSITE" id="PS51019">
    <property type="entry name" value="REELIN"/>
    <property type="match status" value="1"/>
</dbReference>
<keyword evidence="5" id="KW-0399">Innate immunity</keyword>
<dbReference type="OrthoDB" id="6418377at2759"/>
<keyword evidence="7" id="KW-0391">Immunity</keyword>
<dbReference type="InParanoid" id="A0A1S3II91"/>
<keyword evidence="3" id="KW-0964">Secreted</keyword>
<keyword evidence="6" id="KW-0732">Signal</keyword>
<dbReference type="GO" id="GO:0042742">
    <property type="term" value="P:defense response to bacterium"/>
    <property type="evidence" value="ECO:0007669"/>
    <property type="project" value="UniProtKB-KW"/>
</dbReference>
<dbReference type="PANTHER" id="PTHR45828">
    <property type="entry name" value="CYTOCHROME B561/FERRIC REDUCTASE TRANSMEMBRANE"/>
    <property type="match status" value="1"/>
</dbReference>
<evidence type="ECO:0000256" key="4">
    <source>
        <dbReference type="ARBA" id="ARBA00022529"/>
    </source>
</evidence>
<organism evidence="10 11">
    <name type="scientific">Lingula anatina</name>
    <name type="common">Brachiopod</name>
    <name type="synonym">Lingula unguis</name>
    <dbReference type="NCBI Taxonomy" id="7574"/>
    <lineage>
        <taxon>Eukaryota</taxon>
        <taxon>Metazoa</taxon>
        <taxon>Spiralia</taxon>
        <taxon>Lophotrochozoa</taxon>
        <taxon>Brachiopoda</taxon>
        <taxon>Linguliformea</taxon>
        <taxon>Lingulata</taxon>
        <taxon>Lingulida</taxon>
        <taxon>Linguloidea</taxon>
        <taxon>Lingulidae</taxon>
        <taxon>Lingula</taxon>
    </lineage>
</organism>
<evidence type="ECO:0000256" key="8">
    <source>
        <dbReference type="ARBA" id="ARBA00023022"/>
    </source>
</evidence>
<dbReference type="InterPro" id="IPR042307">
    <property type="entry name" value="Reeler_sf"/>
</dbReference>
<evidence type="ECO:0000256" key="1">
    <source>
        <dbReference type="ARBA" id="ARBA00004613"/>
    </source>
</evidence>
<dbReference type="GeneID" id="106164273"/>
<dbReference type="GO" id="GO:0005576">
    <property type="term" value="C:extracellular region"/>
    <property type="evidence" value="ECO:0007669"/>
    <property type="project" value="UniProtKB-SubCell"/>
</dbReference>
<dbReference type="Pfam" id="PF02014">
    <property type="entry name" value="Reeler"/>
    <property type="match status" value="1"/>
</dbReference>
<dbReference type="Proteomes" id="UP000085678">
    <property type="component" value="Unplaced"/>
</dbReference>
<keyword evidence="10" id="KW-1185">Reference proteome</keyword>
<evidence type="ECO:0000313" key="10">
    <source>
        <dbReference type="Proteomes" id="UP000085678"/>
    </source>
</evidence>
<protein>
    <submittedName>
        <fullName evidence="11">Defense protein 3</fullName>
    </submittedName>
</protein>
<reference evidence="11" key="1">
    <citation type="submission" date="2025-08" db="UniProtKB">
        <authorList>
            <consortium name="RefSeq"/>
        </authorList>
    </citation>
    <scope>IDENTIFICATION</scope>
    <source>
        <tissue evidence="11">Gonads</tissue>
    </source>
</reference>
<dbReference type="CDD" id="cd08544">
    <property type="entry name" value="Reeler"/>
    <property type="match status" value="1"/>
</dbReference>
<proteinExistence type="inferred from homology"/>
<dbReference type="InterPro" id="IPR051237">
    <property type="entry name" value="Ferric-chelate_Red/DefProt"/>
</dbReference>
<dbReference type="AlphaFoldDB" id="A0A1S3II91"/>
<gene>
    <name evidence="11" type="primary">LOC106164273</name>
</gene>
<evidence type="ECO:0000313" key="11">
    <source>
        <dbReference type="RefSeq" id="XP_013397596.1"/>
    </source>
</evidence>
<dbReference type="InterPro" id="IPR002861">
    <property type="entry name" value="Reeler_dom"/>
</dbReference>
<comment type="similarity">
    <text evidence="2">Belongs to the insect defense protein family.</text>
</comment>
<accession>A0A1S3II91</accession>